<keyword evidence="4" id="KW-1185">Reference proteome</keyword>
<dbReference type="Proteomes" id="UP000825729">
    <property type="component" value="Unassembled WGS sequence"/>
</dbReference>
<dbReference type="NCBIfam" id="TIGR00756">
    <property type="entry name" value="PPR"/>
    <property type="match status" value="5"/>
</dbReference>
<keyword evidence="1" id="KW-0677">Repeat</keyword>
<dbReference type="GO" id="GO:0003729">
    <property type="term" value="F:mRNA binding"/>
    <property type="evidence" value="ECO:0007669"/>
    <property type="project" value="TreeGrafter"/>
</dbReference>
<dbReference type="AlphaFoldDB" id="A0AAV7ETW7"/>
<reference evidence="3 4" key="1">
    <citation type="submission" date="2021-07" db="EMBL/GenBank/DDBJ databases">
        <title>The Aristolochia fimbriata genome: insights into angiosperm evolution, floral development and chemical biosynthesis.</title>
        <authorList>
            <person name="Jiao Y."/>
        </authorList>
    </citation>
    <scope>NUCLEOTIDE SEQUENCE [LARGE SCALE GENOMIC DNA]</scope>
    <source>
        <strain evidence="3">IBCAS-2021</strain>
        <tissue evidence="3">Leaf</tissue>
    </source>
</reference>
<feature type="repeat" description="PPR" evidence="2">
    <location>
        <begin position="75"/>
        <end position="109"/>
    </location>
</feature>
<proteinExistence type="predicted"/>
<evidence type="ECO:0000256" key="2">
    <source>
        <dbReference type="PROSITE-ProRule" id="PRU00708"/>
    </source>
</evidence>
<evidence type="ECO:0000313" key="4">
    <source>
        <dbReference type="Proteomes" id="UP000825729"/>
    </source>
</evidence>
<dbReference type="Pfam" id="PF13041">
    <property type="entry name" value="PPR_2"/>
    <property type="match status" value="1"/>
</dbReference>
<sequence length="292" mass="34130">MTPVLHPKHVASVIKYHRDPIRALEIFNSVVKEDGFKHNLLSYKCMIEKLGCHCEFKAMENVLSDMRMNIDKGLLEGVYVGVMKIYGRYGRIQEAVDVFERMDFYNCEPSVLSYNAIMNILVEYKYFDQAHKVYLRMLDKGIVPDVYTFTIRIKSFCRTNRPHVALRLLKNMPEQGCNFNSVAYCTLIGGFYEENFKVEAYDLFDEMLNQVGFVPSLPTFGRILNCLCMKQWLKEAVGVIHTMVNKGIVPEVVKSIFKIDKRELQLPYLFWVEVKKSGRPNLYLWMRSVELR</sequence>
<accession>A0AAV7ETW7</accession>
<feature type="repeat" description="PPR" evidence="2">
    <location>
        <begin position="110"/>
        <end position="144"/>
    </location>
</feature>
<dbReference type="PANTHER" id="PTHR47933">
    <property type="entry name" value="PENTATRICOPEPTIDE REPEAT-CONTAINING PROTEIN 1, MITOCHONDRIAL"/>
    <property type="match status" value="1"/>
</dbReference>
<dbReference type="PANTHER" id="PTHR47933:SF11">
    <property type="entry name" value="PENTATRICOPEPTIDE REPEAT-CONTAINING PROTEIN 2"/>
    <property type="match status" value="1"/>
</dbReference>
<dbReference type="EMBL" id="JAINDJ010000004">
    <property type="protein sequence ID" value="KAG9451286.1"/>
    <property type="molecule type" value="Genomic_DNA"/>
</dbReference>
<dbReference type="InterPro" id="IPR002885">
    <property type="entry name" value="PPR_rpt"/>
</dbReference>
<organism evidence="3 4">
    <name type="scientific">Aristolochia fimbriata</name>
    <name type="common">White veined hardy Dutchman's pipe vine</name>
    <dbReference type="NCBI Taxonomy" id="158543"/>
    <lineage>
        <taxon>Eukaryota</taxon>
        <taxon>Viridiplantae</taxon>
        <taxon>Streptophyta</taxon>
        <taxon>Embryophyta</taxon>
        <taxon>Tracheophyta</taxon>
        <taxon>Spermatophyta</taxon>
        <taxon>Magnoliopsida</taxon>
        <taxon>Magnoliidae</taxon>
        <taxon>Piperales</taxon>
        <taxon>Aristolochiaceae</taxon>
        <taxon>Aristolochia</taxon>
    </lineage>
</organism>
<dbReference type="Gene3D" id="1.25.40.10">
    <property type="entry name" value="Tetratricopeptide repeat domain"/>
    <property type="match status" value="2"/>
</dbReference>
<feature type="repeat" description="PPR" evidence="2">
    <location>
        <begin position="145"/>
        <end position="179"/>
    </location>
</feature>
<name>A0AAV7ETW7_ARIFI</name>
<evidence type="ECO:0008006" key="5">
    <source>
        <dbReference type="Google" id="ProtNLM"/>
    </source>
</evidence>
<evidence type="ECO:0000256" key="1">
    <source>
        <dbReference type="ARBA" id="ARBA00022737"/>
    </source>
</evidence>
<evidence type="ECO:0000313" key="3">
    <source>
        <dbReference type="EMBL" id="KAG9451286.1"/>
    </source>
</evidence>
<gene>
    <name evidence="3" type="ORF">H6P81_011251</name>
</gene>
<dbReference type="PROSITE" id="PS51375">
    <property type="entry name" value="PPR"/>
    <property type="match status" value="4"/>
</dbReference>
<protein>
    <recommendedName>
        <fullName evidence="5">Pentatricopeptide repeat-containing protein</fullName>
    </recommendedName>
</protein>
<dbReference type="InterPro" id="IPR051240">
    <property type="entry name" value="Mito_RNA-Proc/Resp"/>
</dbReference>
<dbReference type="InterPro" id="IPR011990">
    <property type="entry name" value="TPR-like_helical_dom_sf"/>
</dbReference>
<dbReference type="Pfam" id="PF01535">
    <property type="entry name" value="PPR"/>
    <property type="match status" value="3"/>
</dbReference>
<feature type="repeat" description="PPR" evidence="2">
    <location>
        <begin position="216"/>
        <end position="250"/>
    </location>
</feature>
<comment type="caution">
    <text evidence="3">The sequence shown here is derived from an EMBL/GenBank/DDBJ whole genome shotgun (WGS) entry which is preliminary data.</text>
</comment>